<evidence type="ECO:0000313" key="2">
    <source>
        <dbReference type="Proteomes" id="UP001648503"/>
    </source>
</evidence>
<comment type="caution">
    <text evidence="1">The sequence shown here is derived from an EMBL/GenBank/DDBJ whole genome shotgun (WGS) entry which is preliminary data.</text>
</comment>
<protein>
    <recommendedName>
        <fullName evidence="3">DUF4371 domain-containing protein</fullName>
    </recommendedName>
</protein>
<accession>A0ABQ8EVQ8</accession>
<proteinExistence type="predicted"/>
<name>A0ABQ8EVQ8_9FUNG</name>
<reference evidence="1 2" key="1">
    <citation type="submission" date="2021-02" db="EMBL/GenBank/DDBJ databases">
        <title>Variation within the Batrachochytrium salamandrivorans European outbreak.</title>
        <authorList>
            <person name="Kelly M."/>
            <person name="Pasmans F."/>
            <person name="Shea T.P."/>
            <person name="Munoz J.F."/>
            <person name="Carranza S."/>
            <person name="Cuomo C.A."/>
            <person name="Martel A."/>
        </authorList>
    </citation>
    <scope>NUCLEOTIDE SEQUENCE [LARGE SCALE GENOMIC DNA]</scope>
    <source>
        <strain evidence="1 2">AMFP18/2</strain>
    </source>
</reference>
<gene>
    <name evidence="1" type="ORF">BASA50_000253</name>
</gene>
<evidence type="ECO:0000313" key="1">
    <source>
        <dbReference type="EMBL" id="KAH6586889.1"/>
    </source>
</evidence>
<dbReference type="EMBL" id="JAFCIX010000570">
    <property type="protein sequence ID" value="KAH6586889.1"/>
    <property type="molecule type" value="Genomic_DNA"/>
</dbReference>
<dbReference type="PANTHER" id="PTHR37067:SF3">
    <property type="entry name" value="PX DOMAIN-CONTAINING PROTEIN"/>
    <property type="match status" value="1"/>
</dbReference>
<dbReference type="InterPro" id="IPR012337">
    <property type="entry name" value="RNaseH-like_sf"/>
</dbReference>
<evidence type="ECO:0008006" key="3">
    <source>
        <dbReference type="Google" id="ProtNLM"/>
    </source>
</evidence>
<sequence length="719" mass="81285">MPPKSSKKQLRFQSSHELMYGLKITARDKSTGEVSSCACRFCIVFGRKDKVGAKRKATERTKYFDHFRTDNYMQHLVQQHPKKWSEYEVLKSAEEKEAFFHAVDVPFVSTLAAHFEREGMLRFLINKSIVEVIIGNLMFHPDDVDGCTISRALSLFKRLEADDDAGANDVDVNQDAYVVEIKTPKRFSLVVGCVALGASFRMASKMVQLVRDESGLSFYSGCSELIASNYMRVMCAVSLQILSEALYKVSGFSLALDSSTIHGMSYLDIRIRLTIKMVVYNYHLLAIPLFEQHTGENMFEVLVKFMDALYSPWREILISSSTDGARSMTGRIQGLATRIDQCTAGKLIRIWCGLHQLDLVMQRVFKASLDEKFYSTLTALIGHLRRQQTLISAMRSTCPKVADTRWISMESCTNWLTSHVITVQEHLHLKKPRCTPETTWWIFLFAVHALAYEAKIVFTALQGLTTLLSQQRAKLLGLIDTYCRMTQMVGPLTDEQLAAVDSSTSEICGCFALSHAHARFCLECLDLFVIQTLPTVDDETVQKLVIAVSKMFVQVADGIYSIVAERDSSNQPADELPPVLPHQLVKIDLRVFNRIHLGQMSRLEKRLSSAQIHQIGKDFVDLLRAYREEPVFKASIGDCDDSDTDFAKGWKVAGDRFPALCQFFGDLASAFPNTATVESDFSIIGWEKDIYRKCLTDFSLEGILHAKQFTALKDLRHQF</sequence>
<dbReference type="SUPFAM" id="SSF53098">
    <property type="entry name" value="Ribonuclease H-like"/>
    <property type="match status" value="1"/>
</dbReference>
<dbReference type="PANTHER" id="PTHR37067">
    <property type="entry name" value="PX DOMAIN-CONTAINING PROTEIN"/>
    <property type="match status" value="1"/>
</dbReference>
<dbReference type="Proteomes" id="UP001648503">
    <property type="component" value="Unassembled WGS sequence"/>
</dbReference>
<organism evidence="1 2">
    <name type="scientific">Batrachochytrium salamandrivorans</name>
    <dbReference type="NCBI Taxonomy" id="1357716"/>
    <lineage>
        <taxon>Eukaryota</taxon>
        <taxon>Fungi</taxon>
        <taxon>Fungi incertae sedis</taxon>
        <taxon>Chytridiomycota</taxon>
        <taxon>Chytridiomycota incertae sedis</taxon>
        <taxon>Chytridiomycetes</taxon>
        <taxon>Rhizophydiales</taxon>
        <taxon>Rhizophydiales incertae sedis</taxon>
        <taxon>Batrachochytrium</taxon>
    </lineage>
</organism>
<keyword evidence="2" id="KW-1185">Reference proteome</keyword>